<evidence type="ECO:0000313" key="6">
    <source>
        <dbReference type="EMBL" id="KYO46626.1"/>
    </source>
</evidence>
<comment type="caution">
    <text evidence="6">The sequence shown here is derived from an EMBL/GenBank/DDBJ whole genome shotgun (WGS) entry which is preliminary data.</text>
</comment>
<organism evidence="6 7">
    <name type="scientific">Alligator mississippiensis</name>
    <name type="common">American alligator</name>
    <dbReference type="NCBI Taxonomy" id="8496"/>
    <lineage>
        <taxon>Eukaryota</taxon>
        <taxon>Metazoa</taxon>
        <taxon>Chordata</taxon>
        <taxon>Craniata</taxon>
        <taxon>Vertebrata</taxon>
        <taxon>Euteleostomi</taxon>
        <taxon>Archelosauria</taxon>
        <taxon>Archosauria</taxon>
        <taxon>Crocodylia</taxon>
        <taxon>Alligatoridae</taxon>
        <taxon>Alligatorinae</taxon>
        <taxon>Alligator</taxon>
    </lineage>
</organism>
<feature type="transmembrane region" description="Helical" evidence="5">
    <location>
        <begin position="223"/>
        <end position="244"/>
    </location>
</feature>
<dbReference type="InterPro" id="IPR027417">
    <property type="entry name" value="P-loop_NTPase"/>
</dbReference>
<dbReference type="HAMAP" id="MF_00376">
    <property type="entry name" value="Dephospho_CoA_kinase"/>
    <property type="match status" value="1"/>
</dbReference>
<name>A0A151PBZ0_ALLMI</name>
<dbReference type="GO" id="GO:0004140">
    <property type="term" value="F:dephospho-CoA kinase activity"/>
    <property type="evidence" value="ECO:0007669"/>
    <property type="project" value="InterPro"/>
</dbReference>
<dbReference type="InterPro" id="IPR001977">
    <property type="entry name" value="Depp_CoAkinase"/>
</dbReference>
<dbReference type="GO" id="GO:0015937">
    <property type="term" value="P:coenzyme A biosynthetic process"/>
    <property type="evidence" value="ECO:0007669"/>
    <property type="project" value="InterPro"/>
</dbReference>
<evidence type="ECO:0000256" key="1">
    <source>
        <dbReference type="ARBA" id="ARBA00009018"/>
    </source>
</evidence>
<keyword evidence="7" id="KW-1185">Reference proteome</keyword>
<gene>
    <name evidence="6" type="primary">DCAKD</name>
    <name evidence="6" type="ORF">Y1Q_0018393</name>
</gene>
<dbReference type="GeneID" id="102574564"/>
<protein>
    <recommendedName>
        <fullName evidence="4">Dephospho-CoA kinase domain-containing protein</fullName>
    </recommendedName>
</protein>
<dbReference type="GO" id="GO:0005524">
    <property type="term" value="F:ATP binding"/>
    <property type="evidence" value="ECO:0007669"/>
    <property type="project" value="UniProtKB-KW"/>
</dbReference>
<dbReference type="CDD" id="cd02022">
    <property type="entry name" value="DPCK"/>
    <property type="match status" value="1"/>
</dbReference>
<evidence type="ECO:0000256" key="3">
    <source>
        <dbReference type="ARBA" id="ARBA00022840"/>
    </source>
</evidence>
<dbReference type="Gene3D" id="3.40.50.300">
    <property type="entry name" value="P-loop containing nucleotide triphosphate hydrolases"/>
    <property type="match status" value="1"/>
</dbReference>
<dbReference type="GO" id="GO:0005737">
    <property type="term" value="C:cytoplasm"/>
    <property type="evidence" value="ECO:0007669"/>
    <property type="project" value="UniProtKB-ARBA"/>
</dbReference>
<dbReference type="NCBIfam" id="TIGR00152">
    <property type="entry name" value="dephospho-CoA kinase"/>
    <property type="match status" value="1"/>
</dbReference>
<evidence type="ECO:0000256" key="2">
    <source>
        <dbReference type="ARBA" id="ARBA00022741"/>
    </source>
</evidence>
<evidence type="ECO:0000256" key="4">
    <source>
        <dbReference type="ARBA" id="ARBA00044157"/>
    </source>
</evidence>
<dbReference type="PANTHER" id="PTHR10695:SF46">
    <property type="entry name" value="BIFUNCTIONAL COENZYME A SYNTHASE-RELATED"/>
    <property type="match status" value="1"/>
</dbReference>
<dbReference type="AlphaFoldDB" id="A0A151PBZ0"/>
<dbReference type="Pfam" id="PF01121">
    <property type="entry name" value="CoaE"/>
    <property type="match status" value="1"/>
</dbReference>
<dbReference type="Proteomes" id="UP000050525">
    <property type="component" value="Unassembled WGS sequence"/>
</dbReference>
<dbReference type="OrthoDB" id="247245at2759"/>
<sequence length="249" mass="27869">MAEHDSAGWVNPCPAAGESRMFLVGLSGGIASGKSMVVAVFRELGCAVIDADVIARQVVQPHFLAYQQIVHYFGTEILLESGEINREALGNIIFSHPKKRQVLNSITHPEIQKEMLKQIFKYFVLGYRYVILDIPLLFETNKLTKFMKHTILVYCDPQTQLSRLMKRNGLSQSEAEARIASQLPLDEKRKLATHVIDNSGDWESTRRHVLKLHGQLEDSLDFLLVRLAAVTALAGIGGAVCFLLRHFVS</sequence>
<dbReference type="PROSITE" id="PS51219">
    <property type="entry name" value="DPCK"/>
    <property type="match status" value="1"/>
</dbReference>
<evidence type="ECO:0000313" key="7">
    <source>
        <dbReference type="Proteomes" id="UP000050525"/>
    </source>
</evidence>
<dbReference type="FunFam" id="3.40.50.300:FF:000485">
    <property type="entry name" value="Dephospho-CoA kinase CAB5"/>
    <property type="match status" value="1"/>
</dbReference>
<dbReference type="STRING" id="8496.A0A151PBZ0"/>
<keyword evidence="5" id="KW-0812">Transmembrane</keyword>
<dbReference type="EMBL" id="AKHW03000499">
    <property type="protein sequence ID" value="KYO46626.1"/>
    <property type="molecule type" value="Genomic_DNA"/>
</dbReference>
<dbReference type="PANTHER" id="PTHR10695">
    <property type="entry name" value="DEPHOSPHO-COA KINASE-RELATED"/>
    <property type="match status" value="1"/>
</dbReference>
<proteinExistence type="inferred from homology"/>
<keyword evidence="3" id="KW-0067">ATP-binding</keyword>
<accession>A0A151PBZ0</accession>
<evidence type="ECO:0000256" key="5">
    <source>
        <dbReference type="SAM" id="Phobius"/>
    </source>
</evidence>
<keyword evidence="6" id="KW-0418">Kinase</keyword>
<comment type="similarity">
    <text evidence="1">Belongs to the CoaE family.</text>
</comment>
<keyword evidence="5" id="KW-1133">Transmembrane helix</keyword>
<dbReference type="SUPFAM" id="SSF52540">
    <property type="entry name" value="P-loop containing nucleoside triphosphate hydrolases"/>
    <property type="match status" value="1"/>
</dbReference>
<keyword evidence="2" id="KW-0547">Nucleotide-binding</keyword>
<dbReference type="CTD" id="79877"/>
<reference evidence="6 7" key="1">
    <citation type="journal article" date="2012" name="Genome Biol.">
        <title>Sequencing three crocodilian genomes to illuminate the evolution of archosaurs and amniotes.</title>
        <authorList>
            <person name="St John J.A."/>
            <person name="Braun E.L."/>
            <person name="Isberg S.R."/>
            <person name="Miles L.G."/>
            <person name="Chong A.Y."/>
            <person name="Gongora J."/>
            <person name="Dalzell P."/>
            <person name="Moran C."/>
            <person name="Bed'hom B."/>
            <person name="Abzhanov A."/>
            <person name="Burgess S.C."/>
            <person name="Cooksey A.M."/>
            <person name="Castoe T.A."/>
            <person name="Crawford N.G."/>
            <person name="Densmore L.D."/>
            <person name="Drew J.C."/>
            <person name="Edwards S.V."/>
            <person name="Faircloth B.C."/>
            <person name="Fujita M.K."/>
            <person name="Greenwold M.J."/>
            <person name="Hoffmann F.G."/>
            <person name="Howard J.M."/>
            <person name="Iguchi T."/>
            <person name="Janes D.E."/>
            <person name="Khan S.Y."/>
            <person name="Kohno S."/>
            <person name="de Koning A.J."/>
            <person name="Lance S.L."/>
            <person name="McCarthy F.M."/>
            <person name="McCormack J.E."/>
            <person name="Merchant M.E."/>
            <person name="Peterson D.G."/>
            <person name="Pollock D.D."/>
            <person name="Pourmand N."/>
            <person name="Raney B.J."/>
            <person name="Roessler K.A."/>
            <person name="Sanford J.R."/>
            <person name="Sawyer R.H."/>
            <person name="Schmidt C.J."/>
            <person name="Triplett E.W."/>
            <person name="Tuberville T.D."/>
            <person name="Venegas-Anaya M."/>
            <person name="Howard J.T."/>
            <person name="Jarvis E.D."/>
            <person name="Guillette L.J.Jr."/>
            <person name="Glenn T.C."/>
            <person name="Green R.E."/>
            <person name="Ray D.A."/>
        </authorList>
    </citation>
    <scope>NUCLEOTIDE SEQUENCE [LARGE SCALE GENOMIC DNA]</scope>
    <source>
        <strain evidence="6">KSC_2009_1</strain>
    </source>
</reference>
<keyword evidence="6" id="KW-0808">Transferase</keyword>
<keyword evidence="5" id="KW-0472">Membrane</keyword>